<evidence type="ECO:0000313" key="5">
    <source>
        <dbReference type="Proteomes" id="UP000305887"/>
    </source>
</evidence>
<dbReference type="EMBL" id="VDFU01000015">
    <property type="protein sequence ID" value="TNC48792.1"/>
    <property type="molecule type" value="Genomic_DNA"/>
</dbReference>
<dbReference type="Pfam" id="PF04151">
    <property type="entry name" value="PPC"/>
    <property type="match status" value="1"/>
</dbReference>
<dbReference type="AlphaFoldDB" id="A0A5C4MS35"/>
<organism evidence="4 5">
    <name type="scientific">Rubellimicrobium rubrum</name>
    <dbReference type="NCBI Taxonomy" id="2585369"/>
    <lineage>
        <taxon>Bacteria</taxon>
        <taxon>Pseudomonadati</taxon>
        <taxon>Pseudomonadota</taxon>
        <taxon>Alphaproteobacteria</taxon>
        <taxon>Rhodobacterales</taxon>
        <taxon>Roseobacteraceae</taxon>
        <taxon>Rubellimicrobium</taxon>
    </lineage>
</organism>
<dbReference type="Gene3D" id="2.60.120.380">
    <property type="match status" value="3"/>
</dbReference>
<feature type="chain" id="PRO_5023108793" evidence="2">
    <location>
        <begin position="26"/>
        <end position="432"/>
    </location>
</feature>
<evidence type="ECO:0000259" key="3">
    <source>
        <dbReference type="Pfam" id="PF04151"/>
    </source>
</evidence>
<evidence type="ECO:0000313" key="4">
    <source>
        <dbReference type="EMBL" id="TNC48792.1"/>
    </source>
</evidence>
<feature type="signal peptide" evidence="2">
    <location>
        <begin position="1"/>
        <end position="25"/>
    </location>
</feature>
<proteinExistence type="predicted"/>
<dbReference type="InterPro" id="IPR007280">
    <property type="entry name" value="Peptidase_C_arc/bac"/>
</dbReference>
<keyword evidence="5" id="KW-1185">Reference proteome</keyword>
<dbReference type="Proteomes" id="UP000305887">
    <property type="component" value="Unassembled WGS sequence"/>
</dbReference>
<comment type="caution">
    <text evidence="4">The sequence shown here is derived from an EMBL/GenBank/DDBJ whole genome shotgun (WGS) entry which is preliminary data.</text>
</comment>
<feature type="region of interest" description="Disordered" evidence="1">
    <location>
        <begin position="154"/>
        <end position="182"/>
    </location>
</feature>
<gene>
    <name evidence="4" type="ORF">FHG66_13360</name>
</gene>
<feature type="domain" description="Peptidase C-terminal archaeal/bacterial" evidence="3">
    <location>
        <begin position="346"/>
        <end position="411"/>
    </location>
</feature>
<evidence type="ECO:0000256" key="2">
    <source>
        <dbReference type="SAM" id="SignalP"/>
    </source>
</evidence>
<reference evidence="4 5" key="1">
    <citation type="submission" date="2019-06" db="EMBL/GenBank/DDBJ databases">
        <title>YIM 131921 draft genome.</title>
        <authorList>
            <person name="Jiang L."/>
        </authorList>
    </citation>
    <scope>NUCLEOTIDE SEQUENCE [LARGE SCALE GENOMIC DNA]</scope>
    <source>
        <strain evidence="4 5">YIM 131921</strain>
    </source>
</reference>
<keyword evidence="2" id="KW-0732">Signal</keyword>
<dbReference type="OrthoDB" id="7848279at2"/>
<sequence length="432" mass="45089">MRTNTKLRLGSAAVLAVAAAGPALAQDPSFCGGASSNGQWIGGAESASDVTGAPAYMEQMALVLQNNEYVSLFSVSAPTEVRMEAQGRGSGDPAIDLRDEAGTVLLSDDDSGGDGASRAETTLQPGRYCLSLRSYDGSPMTGFVRVGRTEHEALTPGQDTATQPEEPAPAGMDAVESTDPMVSGGSCDLSTVANFLGDGQPLDVLLSSGPVTVAVPAAEVPFWGFELSAPTSLSITAENTQADPSIALYDAQGAYLAENDDWDGLNSRIDQAVPLQPGSYCIAVNALSDPSQPITVSVSAYDAQAAQVGMYERGEASPPLDGSYPVTALGTLATRLRQDVQTTDATTWFSFDVPEGGLVLIEAVTNGQGDPSLVLFDDFGRQVAFNDDNGESYDSLVTARVMPGTYLVGVRQLGEGTQALTRMLFERYVPAR</sequence>
<name>A0A5C4MS35_9RHOB</name>
<protein>
    <submittedName>
        <fullName evidence="4">ABC transporter substrate-binding protein</fullName>
    </submittedName>
</protein>
<accession>A0A5C4MS35</accession>
<dbReference type="RefSeq" id="WP_139077552.1">
    <property type="nucleotide sequence ID" value="NZ_VDFU01000015.1"/>
</dbReference>
<evidence type="ECO:0000256" key="1">
    <source>
        <dbReference type="SAM" id="MobiDB-lite"/>
    </source>
</evidence>